<proteinExistence type="predicted"/>
<dbReference type="SUPFAM" id="SSF46785">
    <property type="entry name" value="Winged helix' DNA-binding domain"/>
    <property type="match status" value="1"/>
</dbReference>
<dbReference type="GO" id="GO:0043138">
    <property type="term" value="F:3'-5' DNA helicase activity"/>
    <property type="evidence" value="ECO:0007669"/>
    <property type="project" value="InterPro"/>
</dbReference>
<dbReference type="Pfam" id="PF09382">
    <property type="entry name" value="RQC"/>
    <property type="match status" value="1"/>
</dbReference>
<sequence length="257" mass="30057">MRKEKQEIQQEDLLLMLDAADEIVGRAGRSMLAKLLKGSRDKKLLTLGLDRAATYGCFKSLTLEQITDRVDWMIKNDYLAIQFDRDMPLLVFTERGWDIQREQTAEHLLQQWNAWVEAGVTDVDMSYLKERNRGMILLFLQKAADARDARFIPLLKRWEAVDVKKVKQAIREVVNALEQGSSVPIQVEGVPTSYYAAGPTMMEARGPERLKCWECGTRFEWSVEEQDSFRMRGWEPPKRCEPCRELRRRLRDRLMEE</sequence>
<gene>
    <name evidence="2" type="ORF">IDH41_09570</name>
</gene>
<dbReference type="SMART" id="SM00956">
    <property type="entry name" value="RQC"/>
    <property type="match status" value="1"/>
</dbReference>
<keyword evidence="3" id="KW-1185">Reference proteome</keyword>
<evidence type="ECO:0000313" key="3">
    <source>
        <dbReference type="Proteomes" id="UP000632125"/>
    </source>
</evidence>
<accession>A0A927CKH1</accession>
<reference evidence="2" key="1">
    <citation type="submission" date="2020-09" db="EMBL/GenBank/DDBJ databases">
        <title>A novel bacterium of genus Paenibacillus, isolated from South China Sea.</title>
        <authorList>
            <person name="Huang H."/>
            <person name="Mo K."/>
            <person name="Hu Y."/>
        </authorList>
    </citation>
    <scope>NUCLEOTIDE SEQUENCE</scope>
    <source>
        <strain evidence="2">IB182493</strain>
    </source>
</reference>
<dbReference type="InterPro" id="IPR018982">
    <property type="entry name" value="RQC_domain"/>
</dbReference>
<evidence type="ECO:0000313" key="2">
    <source>
        <dbReference type="EMBL" id="MBD2868827.1"/>
    </source>
</evidence>
<dbReference type="EMBL" id="JACXIY010000012">
    <property type="protein sequence ID" value="MBD2868827.1"/>
    <property type="molecule type" value="Genomic_DNA"/>
</dbReference>
<protein>
    <submittedName>
        <fullName evidence="2">Zinc-ribbon domain containing protein</fullName>
    </submittedName>
</protein>
<dbReference type="AlphaFoldDB" id="A0A927CKH1"/>
<dbReference type="GO" id="GO:0006260">
    <property type="term" value="P:DNA replication"/>
    <property type="evidence" value="ECO:0007669"/>
    <property type="project" value="InterPro"/>
</dbReference>
<dbReference type="InterPro" id="IPR036390">
    <property type="entry name" value="WH_DNA-bd_sf"/>
</dbReference>
<evidence type="ECO:0000259" key="1">
    <source>
        <dbReference type="SMART" id="SM00956"/>
    </source>
</evidence>
<dbReference type="InterPro" id="IPR025306">
    <property type="entry name" value="Zn-bnd_dom_prob"/>
</dbReference>
<dbReference type="Proteomes" id="UP000632125">
    <property type="component" value="Unassembled WGS sequence"/>
</dbReference>
<dbReference type="GO" id="GO:0006281">
    <property type="term" value="P:DNA repair"/>
    <property type="evidence" value="ECO:0007669"/>
    <property type="project" value="InterPro"/>
</dbReference>
<organism evidence="2 3">
    <name type="scientific">Paenibacillus arenilitoris</name>
    <dbReference type="NCBI Taxonomy" id="2772299"/>
    <lineage>
        <taxon>Bacteria</taxon>
        <taxon>Bacillati</taxon>
        <taxon>Bacillota</taxon>
        <taxon>Bacilli</taxon>
        <taxon>Bacillales</taxon>
        <taxon>Paenibacillaceae</taxon>
        <taxon>Paenibacillus</taxon>
    </lineage>
</organism>
<dbReference type="RefSeq" id="WP_190860433.1">
    <property type="nucleotide sequence ID" value="NZ_JACXIY010000012.1"/>
</dbReference>
<dbReference type="NCBIfam" id="NF041107">
    <property type="entry name" value="RQC_minor_1"/>
    <property type="match status" value="1"/>
</dbReference>
<feature type="domain" description="RQC" evidence="1">
    <location>
        <begin position="12"/>
        <end position="111"/>
    </location>
</feature>
<name>A0A927CKH1_9BACL</name>
<dbReference type="Gene3D" id="1.10.10.10">
    <property type="entry name" value="Winged helix-like DNA-binding domain superfamily/Winged helix DNA-binding domain"/>
    <property type="match status" value="1"/>
</dbReference>
<dbReference type="InterPro" id="IPR036388">
    <property type="entry name" value="WH-like_DNA-bd_sf"/>
</dbReference>
<comment type="caution">
    <text evidence="2">The sequence shown here is derived from an EMBL/GenBank/DDBJ whole genome shotgun (WGS) entry which is preliminary data.</text>
</comment>
<dbReference type="Pfam" id="PF13451">
    <property type="entry name" value="zf_Tbcl"/>
    <property type="match status" value="1"/>
</dbReference>